<evidence type="ECO:0000259" key="10">
    <source>
        <dbReference type="Pfam" id="PF03446"/>
    </source>
</evidence>
<dbReference type="NCBIfam" id="TIGR01692">
    <property type="entry name" value="HIBADH"/>
    <property type="match status" value="1"/>
</dbReference>
<dbReference type="SUPFAM" id="SSF48179">
    <property type="entry name" value="6-phosphogluconate dehydrogenase C-terminal domain-like"/>
    <property type="match status" value="1"/>
</dbReference>
<protein>
    <recommendedName>
        <fullName evidence="3 9">3-hydroxyisobutyrate dehydrogenase</fullName>
        <shortName evidence="9">HIBADH</shortName>
        <ecNumber evidence="3 9">1.1.1.31</ecNumber>
    </recommendedName>
</protein>
<feature type="active site" evidence="8">
    <location>
        <position position="205"/>
    </location>
</feature>
<keyword evidence="13" id="KW-1185">Reference proteome</keyword>
<dbReference type="UniPathway" id="UPA00362"/>
<dbReference type="InterPro" id="IPR011548">
    <property type="entry name" value="HIBADH"/>
</dbReference>
<organism evidence="12 13">
    <name type="scientific">Drechmeria coniospora</name>
    <name type="common">Nematophagous fungus</name>
    <name type="synonym">Meria coniospora</name>
    <dbReference type="NCBI Taxonomy" id="98403"/>
    <lineage>
        <taxon>Eukaryota</taxon>
        <taxon>Fungi</taxon>
        <taxon>Dikarya</taxon>
        <taxon>Ascomycota</taxon>
        <taxon>Pezizomycotina</taxon>
        <taxon>Sordariomycetes</taxon>
        <taxon>Hypocreomycetidae</taxon>
        <taxon>Hypocreales</taxon>
        <taxon>Ophiocordycipitaceae</taxon>
        <taxon>Drechmeria</taxon>
    </lineage>
</organism>
<dbReference type="GO" id="GO:0006574">
    <property type="term" value="P:L-valine catabolic process"/>
    <property type="evidence" value="ECO:0007669"/>
    <property type="project" value="UniProtKB-UniPathway"/>
</dbReference>
<evidence type="ECO:0000259" key="11">
    <source>
        <dbReference type="Pfam" id="PF14833"/>
    </source>
</evidence>
<evidence type="ECO:0000256" key="9">
    <source>
        <dbReference type="RuleBase" id="RU910714"/>
    </source>
</evidence>
<keyword evidence="6 9" id="KW-0520">NAD</keyword>
<feature type="domain" description="6-phosphogluconate dehydrogenase NADP-binding" evidence="10">
    <location>
        <begin position="27"/>
        <end position="196"/>
    </location>
</feature>
<dbReference type="STRING" id="98403.A0A151GQ41"/>
<dbReference type="Pfam" id="PF03446">
    <property type="entry name" value="NAD_binding_2"/>
    <property type="match status" value="1"/>
</dbReference>
<dbReference type="InterPro" id="IPR013328">
    <property type="entry name" value="6PGD_dom2"/>
</dbReference>
<evidence type="ECO:0000256" key="8">
    <source>
        <dbReference type="PIRSR" id="PIRSR000103-1"/>
    </source>
</evidence>
<evidence type="ECO:0000256" key="6">
    <source>
        <dbReference type="ARBA" id="ARBA00023027"/>
    </source>
</evidence>
<dbReference type="GO" id="GO:0051287">
    <property type="term" value="F:NAD binding"/>
    <property type="evidence" value="ECO:0007669"/>
    <property type="project" value="InterPro"/>
</dbReference>
<evidence type="ECO:0000256" key="3">
    <source>
        <dbReference type="ARBA" id="ARBA00012991"/>
    </source>
</evidence>
<comment type="caution">
    <text evidence="12">The sequence shown here is derived from an EMBL/GenBank/DDBJ whole genome shotgun (WGS) entry which is preliminary data.</text>
</comment>
<evidence type="ECO:0000256" key="5">
    <source>
        <dbReference type="ARBA" id="ARBA00023002"/>
    </source>
</evidence>
<dbReference type="GO" id="GO:0005739">
    <property type="term" value="C:mitochondrion"/>
    <property type="evidence" value="ECO:0007669"/>
    <property type="project" value="TreeGrafter"/>
</dbReference>
<gene>
    <name evidence="12" type="ORF">DCS_00242</name>
</gene>
<dbReference type="RefSeq" id="XP_040658464.1">
    <property type="nucleotide sequence ID" value="XM_040797581.1"/>
</dbReference>
<dbReference type="InterPro" id="IPR036291">
    <property type="entry name" value="NAD(P)-bd_dom_sf"/>
</dbReference>
<dbReference type="GO" id="GO:0050661">
    <property type="term" value="F:NADP binding"/>
    <property type="evidence" value="ECO:0007669"/>
    <property type="project" value="InterPro"/>
</dbReference>
<feature type="domain" description="3-hydroxyisobutyrate dehydrogenase-like NAD-binding" evidence="11">
    <location>
        <begin position="199"/>
        <end position="327"/>
    </location>
</feature>
<dbReference type="AlphaFoldDB" id="A0A151GQ41"/>
<dbReference type="InterPro" id="IPR008927">
    <property type="entry name" value="6-PGluconate_DH-like_C_sf"/>
</dbReference>
<dbReference type="PIRSF" id="PIRSF000103">
    <property type="entry name" value="HIBADH"/>
    <property type="match status" value="1"/>
</dbReference>
<keyword evidence="5 9" id="KW-0560">Oxidoreductase</keyword>
<keyword evidence="4 9" id="KW-0101">Branched-chain amino acid catabolism</keyword>
<dbReference type="InterPro" id="IPR029154">
    <property type="entry name" value="HIBADH-like_NADP-bd"/>
</dbReference>
<dbReference type="PROSITE" id="PS00895">
    <property type="entry name" value="3_HYDROXYISOBUT_DH"/>
    <property type="match status" value="1"/>
</dbReference>
<proteinExistence type="inferred from homology"/>
<dbReference type="InterPro" id="IPR006115">
    <property type="entry name" value="6PGDH_NADP-bd"/>
</dbReference>
<dbReference type="InterPro" id="IPR002204">
    <property type="entry name" value="3-OH-isobutyrate_DH-rel_CS"/>
</dbReference>
<reference evidence="12 13" key="1">
    <citation type="journal article" date="2016" name="Sci. Rep.">
        <title>Insights into Adaptations to a Near-Obligate Nematode Endoparasitic Lifestyle from the Finished Genome of Drechmeria coniospora.</title>
        <authorList>
            <person name="Zhang L."/>
            <person name="Zhou Z."/>
            <person name="Guo Q."/>
            <person name="Fokkens L."/>
            <person name="Miskei M."/>
            <person name="Pocsi I."/>
            <person name="Zhang W."/>
            <person name="Chen M."/>
            <person name="Wang L."/>
            <person name="Sun Y."/>
            <person name="Donzelli B.G."/>
            <person name="Gibson D.M."/>
            <person name="Nelson D.R."/>
            <person name="Luo J.G."/>
            <person name="Rep M."/>
            <person name="Liu H."/>
            <person name="Yang S."/>
            <person name="Wang J."/>
            <person name="Krasnoff S.B."/>
            <person name="Xu Y."/>
            <person name="Molnar I."/>
            <person name="Lin M."/>
        </authorList>
    </citation>
    <scope>NUCLEOTIDE SEQUENCE [LARGE SCALE GENOMIC DNA]</scope>
    <source>
        <strain evidence="12 13">ARSEF 6962</strain>
    </source>
</reference>
<dbReference type="EC" id="1.1.1.31" evidence="3 9"/>
<evidence type="ECO:0000313" key="13">
    <source>
        <dbReference type="Proteomes" id="UP000076580"/>
    </source>
</evidence>
<dbReference type="GO" id="GO:0008442">
    <property type="term" value="F:3-hydroxyisobutyrate dehydrogenase activity"/>
    <property type="evidence" value="ECO:0007669"/>
    <property type="project" value="UniProtKB-EC"/>
</dbReference>
<dbReference type="InterPro" id="IPR015815">
    <property type="entry name" value="HIBADH-related"/>
</dbReference>
<evidence type="ECO:0000313" key="12">
    <source>
        <dbReference type="EMBL" id="KYK59112.1"/>
    </source>
</evidence>
<comment type="pathway">
    <text evidence="1 9">Amino-acid degradation; L-valine degradation.</text>
</comment>
<comment type="similarity">
    <text evidence="2">Belongs to the HIBADH-related family. 3-hydroxyisobutyrate dehydrogenase subfamily.</text>
</comment>
<evidence type="ECO:0000256" key="1">
    <source>
        <dbReference type="ARBA" id="ARBA00005109"/>
    </source>
</evidence>
<evidence type="ECO:0000256" key="7">
    <source>
        <dbReference type="ARBA" id="ARBA00049197"/>
    </source>
</evidence>
<accession>A0A151GQ41</accession>
<dbReference type="PANTHER" id="PTHR22981">
    <property type="entry name" value="3-HYDROXYISOBUTYRATE DEHYDROGENASE-RELATED"/>
    <property type="match status" value="1"/>
</dbReference>
<dbReference type="EMBL" id="LAYC01000001">
    <property type="protein sequence ID" value="KYK59112.1"/>
    <property type="molecule type" value="Genomic_DNA"/>
</dbReference>
<sequence length="333" mass="35045">MRILASRLHGLVQTRGFASSARRLHNYGFIGLGQMGYQMAKNLQSKLAPSDKLSIFDINTAAAEALEAEMKAVPTGATVELVTSASDAASDADTVLTVLPEPQHVEAVFRSILGKGLPKRERIFIDCSTIDPSTSRKVAGHVAAAGQGIFVDAPMSGGVVGATAGTLTFMLGADEGAVPRVEPVLLRMGRKVLHCGDQGAGLSAKLANNYLLALSNIATAEAMNLGMRWGLDPKTLAGVINVSTGRCWPSEVNNPVPGVVATAPAGRDYSGGFGISLMKKDLRLAMMAAKEVGANMALADKAFAVYEDAEKRDECKARDFSVVYRYLGGKESS</sequence>
<dbReference type="Proteomes" id="UP000076580">
    <property type="component" value="Chromosome 01"/>
</dbReference>
<dbReference type="InParanoid" id="A0A151GQ41"/>
<dbReference type="PANTHER" id="PTHR22981:SF7">
    <property type="entry name" value="3-HYDROXYISOBUTYRATE DEHYDROGENASE, MITOCHONDRIAL"/>
    <property type="match status" value="1"/>
</dbReference>
<comment type="catalytic activity">
    <reaction evidence="7 9">
        <text>3-hydroxy-2-methylpropanoate + NAD(+) = 2-methyl-3-oxopropanoate + NADH + H(+)</text>
        <dbReference type="Rhea" id="RHEA:17681"/>
        <dbReference type="ChEBI" id="CHEBI:11805"/>
        <dbReference type="ChEBI" id="CHEBI:15378"/>
        <dbReference type="ChEBI" id="CHEBI:57540"/>
        <dbReference type="ChEBI" id="CHEBI:57700"/>
        <dbReference type="ChEBI" id="CHEBI:57945"/>
        <dbReference type="EC" id="1.1.1.31"/>
    </reaction>
</comment>
<evidence type="ECO:0000256" key="4">
    <source>
        <dbReference type="ARBA" id="ARBA00022456"/>
    </source>
</evidence>
<dbReference type="GeneID" id="63712885"/>
<name>A0A151GQ41_DRECN</name>
<dbReference type="Pfam" id="PF14833">
    <property type="entry name" value="NAD_binding_11"/>
    <property type="match status" value="1"/>
</dbReference>
<dbReference type="SUPFAM" id="SSF51735">
    <property type="entry name" value="NAD(P)-binding Rossmann-fold domains"/>
    <property type="match status" value="1"/>
</dbReference>
<dbReference type="Gene3D" id="1.10.1040.10">
    <property type="entry name" value="N-(1-d-carboxylethyl)-l-norvaline Dehydrogenase, domain 2"/>
    <property type="match status" value="1"/>
</dbReference>
<dbReference type="OrthoDB" id="21615at2759"/>
<evidence type="ECO:0000256" key="2">
    <source>
        <dbReference type="ARBA" id="ARBA00006013"/>
    </source>
</evidence>
<dbReference type="Gene3D" id="3.40.50.720">
    <property type="entry name" value="NAD(P)-binding Rossmann-like Domain"/>
    <property type="match status" value="1"/>
</dbReference>
<dbReference type="FunFam" id="1.10.1040.10:FF:000006">
    <property type="entry name" value="3-hydroxyisobutyrate dehydrogenase"/>
    <property type="match status" value="1"/>
</dbReference>